<sequence>MSSDLLVPVLGMDSRVCFPSRQNWHTIGSVIRFGMCSKLIICIVYWLEWPRRLCHRRVSCSEGGAVF</sequence>
<keyword evidence="1" id="KW-0472">Membrane</keyword>
<organism evidence="2">
    <name type="scientific">Physcomitrium patens</name>
    <name type="common">Spreading-leaved earth moss</name>
    <name type="synonym">Physcomitrella patens</name>
    <dbReference type="NCBI Taxonomy" id="3218"/>
    <lineage>
        <taxon>Eukaryota</taxon>
        <taxon>Viridiplantae</taxon>
        <taxon>Streptophyta</taxon>
        <taxon>Embryophyta</taxon>
        <taxon>Bryophyta</taxon>
        <taxon>Bryophytina</taxon>
        <taxon>Bryopsida</taxon>
        <taxon>Funariidae</taxon>
        <taxon>Funariales</taxon>
        <taxon>Funariaceae</taxon>
        <taxon>Physcomitrium</taxon>
    </lineage>
</organism>
<keyword evidence="1" id="KW-0812">Transmembrane</keyword>
<dbReference type="EMBL" id="ABEU02000002">
    <property type="protein sequence ID" value="PNR60474.1"/>
    <property type="molecule type" value="Genomic_DNA"/>
</dbReference>
<dbReference type="Proteomes" id="UP000006727">
    <property type="component" value="Chromosome 2"/>
</dbReference>
<reference evidence="2 4" key="2">
    <citation type="journal article" date="2018" name="Plant J.">
        <title>The Physcomitrella patens chromosome-scale assembly reveals moss genome structure and evolution.</title>
        <authorList>
            <person name="Lang D."/>
            <person name="Ullrich K.K."/>
            <person name="Murat F."/>
            <person name="Fuchs J."/>
            <person name="Jenkins J."/>
            <person name="Haas F.B."/>
            <person name="Piednoel M."/>
            <person name="Gundlach H."/>
            <person name="Van Bel M."/>
            <person name="Meyberg R."/>
            <person name="Vives C."/>
            <person name="Morata J."/>
            <person name="Symeonidi A."/>
            <person name="Hiss M."/>
            <person name="Muchero W."/>
            <person name="Kamisugi Y."/>
            <person name="Saleh O."/>
            <person name="Blanc G."/>
            <person name="Decker E.L."/>
            <person name="van Gessel N."/>
            <person name="Grimwood J."/>
            <person name="Hayes R.D."/>
            <person name="Graham S.W."/>
            <person name="Gunter L.E."/>
            <person name="McDaniel S.F."/>
            <person name="Hoernstein S.N.W."/>
            <person name="Larsson A."/>
            <person name="Li F.W."/>
            <person name="Perroud P.F."/>
            <person name="Phillips J."/>
            <person name="Ranjan P."/>
            <person name="Rokshar D.S."/>
            <person name="Rothfels C.J."/>
            <person name="Schneider L."/>
            <person name="Shu S."/>
            <person name="Stevenson D.W."/>
            <person name="Thummler F."/>
            <person name="Tillich M."/>
            <person name="Villarreal Aguilar J.C."/>
            <person name="Widiez T."/>
            <person name="Wong G.K."/>
            <person name="Wymore A."/>
            <person name="Zhang Y."/>
            <person name="Zimmer A.D."/>
            <person name="Quatrano R.S."/>
            <person name="Mayer K.F.X."/>
            <person name="Goodstein D."/>
            <person name="Casacuberta J.M."/>
            <person name="Vandepoele K."/>
            <person name="Reski R."/>
            <person name="Cuming A.C."/>
            <person name="Tuskan G.A."/>
            <person name="Maumus F."/>
            <person name="Salse J."/>
            <person name="Schmutz J."/>
            <person name="Rensing S.A."/>
        </authorList>
    </citation>
    <scope>NUCLEOTIDE SEQUENCE [LARGE SCALE GENOMIC DNA]</scope>
    <source>
        <strain evidence="3 4">cv. Gransden 2004</strain>
    </source>
</reference>
<dbReference type="AlphaFoldDB" id="A0A2K1L370"/>
<name>A0A2K1L370_PHYPA</name>
<evidence type="ECO:0000313" key="3">
    <source>
        <dbReference type="EnsemblPlants" id="PAC:32933139.CDS.1"/>
    </source>
</evidence>
<dbReference type="EnsemblPlants" id="Pp3c2_27470V3.2">
    <property type="protein sequence ID" value="PAC:32933140.CDS.1"/>
    <property type="gene ID" value="Pp3c2_27470"/>
</dbReference>
<keyword evidence="1" id="KW-1133">Transmembrane helix</keyword>
<accession>A0A2K1L370</accession>
<evidence type="ECO:0000313" key="2">
    <source>
        <dbReference type="EMBL" id="PNR60474.1"/>
    </source>
</evidence>
<evidence type="ECO:0000256" key="1">
    <source>
        <dbReference type="SAM" id="Phobius"/>
    </source>
</evidence>
<dbReference type="Gramene" id="Pp3c2_27470V3.1">
    <property type="protein sequence ID" value="PAC:32933139.CDS.1"/>
    <property type="gene ID" value="Pp3c2_27470"/>
</dbReference>
<dbReference type="EnsemblPlants" id="Pp3c2_27470V3.1">
    <property type="protein sequence ID" value="PAC:32933139.CDS.1"/>
    <property type="gene ID" value="Pp3c2_27470"/>
</dbReference>
<feature type="transmembrane region" description="Helical" evidence="1">
    <location>
        <begin position="29"/>
        <end position="47"/>
    </location>
</feature>
<reference evidence="3" key="3">
    <citation type="submission" date="2020-12" db="UniProtKB">
        <authorList>
            <consortium name="EnsemblPlants"/>
        </authorList>
    </citation>
    <scope>IDENTIFICATION</scope>
</reference>
<protein>
    <submittedName>
        <fullName evidence="2 3">Uncharacterized protein</fullName>
    </submittedName>
</protein>
<evidence type="ECO:0000313" key="4">
    <source>
        <dbReference type="Proteomes" id="UP000006727"/>
    </source>
</evidence>
<proteinExistence type="predicted"/>
<dbReference type="InParanoid" id="A0A2K1L370"/>
<reference evidence="2 4" key="1">
    <citation type="journal article" date="2008" name="Science">
        <title>The Physcomitrella genome reveals evolutionary insights into the conquest of land by plants.</title>
        <authorList>
            <person name="Rensing S."/>
            <person name="Lang D."/>
            <person name="Zimmer A."/>
            <person name="Terry A."/>
            <person name="Salamov A."/>
            <person name="Shapiro H."/>
            <person name="Nishiyama T."/>
            <person name="Perroud P.-F."/>
            <person name="Lindquist E."/>
            <person name="Kamisugi Y."/>
            <person name="Tanahashi T."/>
            <person name="Sakakibara K."/>
            <person name="Fujita T."/>
            <person name="Oishi K."/>
            <person name="Shin-I T."/>
            <person name="Kuroki Y."/>
            <person name="Toyoda A."/>
            <person name="Suzuki Y."/>
            <person name="Hashimoto A."/>
            <person name="Yamaguchi K."/>
            <person name="Sugano A."/>
            <person name="Kohara Y."/>
            <person name="Fujiyama A."/>
            <person name="Anterola A."/>
            <person name="Aoki S."/>
            <person name="Ashton N."/>
            <person name="Barbazuk W.B."/>
            <person name="Barker E."/>
            <person name="Bennetzen J."/>
            <person name="Bezanilla M."/>
            <person name="Blankenship R."/>
            <person name="Cho S.H."/>
            <person name="Dutcher S."/>
            <person name="Estelle M."/>
            <person name="Fawcett J.A."/>
            <person name="Gundlach H."/>
            <person name="Hanada K."/>
            <person name="Heyl A."/>
            <person name="Hicks K.A."/>
            <person name="Hugh J."/>
            <person name="Lohr M."/>
            <person name="Mayer K."/>
            <person name="Melkozernov A."/>
            <person name="Murata T."/>
            <person name="Nelson D."/>
            <person name="Pils B."/>
            <person name="Prigge M."/>
            <person name="Reiss B."/>
            <person name="Renner T."/>
            <person name="Rombauts S."/>
            <person name="Rushton P."/>
            <person name="Sanderfoot A."/>
            <person name="Schween G."/>
            <person name="Shiu S.-H."/>
            <person name="Stueber K."/>
            <person name="Theodoulou F.L."/>
            <person name="Tu H."/>
            <person name="Van de Peer Y."/>
            <person name="Verrier P.J."/>
            <person name="Waters E."/>
            <person name="Wood A."/>
            <person name="Yang L."/>
            <person name="Cove D."/>
            <person name="Cuming A."/>
            <person name="Hasebe M."/>
            <person name="Lucas S."/>
            <person name="Mishler D.B."/>
            <person name="Reski R."/>
            <person name="Grigoriev I."/>
            <person name="Quatrano R.S."/>
            <person name="Boore J.L."/>
        </authorList>
    </citation>
    <scope>NUCLEOTIDE SEQUENCE [LARGE SCALE GENOMIC DNA]</scope>
    <source>
        <strain evidence="3 4">cv. Gransden 2004</strain>
    </source>
</reference>
<keyword evidence="4" id="KW-1185">Reference proteome</keyword>
<gene>
    <name evidence="2" type="ORF">PHYPA_003267</name>
</gene>
<dbReference type="Gramene" id="Pp3c2_27470V3.2">
    <property type="protein sequence ID" value="PAC:32933140.CDS.1"/>
    <property type="gene ID" value="Pp3c2_27470"/>
</dbReference>